<evidence type="ECO:0000313" key="2">
    <source>
        <dbReference type="EnsemblMetazoa" id="XP_038072072.1"/>
    </source>
</evidence>
<dbReference type="PANTHER" id="PTHR47331">
    <property type="entry name" value="PHD-TYPE DOMAIN-CONTAINING PROTEIN"/>
    <property type="match status" value="1"/>
</dbReference>
<dbReference type="GO" id="GO:0003676">
    <property type="term" value="F:nucleic acid binding"/>
    <property type="evidence" value="ECO:0007669"/>
    <property type="project" value="InterPro"/>
</dbReference>
<protein>
    <recommendedName>
        <fullName evidence="1">Integrase zinc-binding domain-containing protein</fullName>
    </recommendedName>
</protein>
<dbReference type="GeneID" id="119740739"/>
<dbReference type="OrthoDB" id="5982381at2759"/>
<evidence type="ECO:0000313" key="3">
    <source>
        <dbReference type="Proteomes" id="UP000887568"/>
    </source>
</evidence>
<evidence type="ECO:0000259" key="1">
    <source>
        <dbReference type="Pfam" id="PF17921"/>
    </source>
</evidence>
<dbReference type="PANTHER" id="PTHR47331:SF5">
    <property type="entry name" value="RIBONUCLEASE H"/>
    <property type="match status" value="1"/>
</dbReference>
<reference evidence="2" key="1">
    <citation type="submission" date="2022-11" db="UniProtKB">
        <authorList>
            <consortium name="EnsemblMetazoa"/>
        </authorList>
    </citation>
    <scope>IDENTIFICATION</scope>
</reference>
<dbReference type="OMA" id="CIICARI"/>
<name>A0A914B9F6_PATMI</name>
<dbReference type="Proteomes" id="UP000887568">
    <property type="component" value="Unplaced"/>
</dbReference>
<dbReference type="Gene3D" id="1.10.340.70">
    <property type="match status" value="1"/>
</dbReference>
<dbReference type="EnsemblMetazoa" id="XM_038216144.1">
    <property type="protein sequence ID" value="XP_038072072.1"/>
    <property type="gene ID" value="LOC119740739"/>
</dbReference>
<dbReference type="InterPro" id="IPR036397">
    <property type="entry name" value="RNaseH_sf"/>
</dbReference>
<dbReference type="Gene3D" id="3.30.420.10">
    <property type="entry name" value="Ribonuclease H-like superfamily/Ribonuclease H"/>
    <property type="match status" value="1"/>
</dbReference>
<accession>A0A914B9F6</accession>
<dbReference type="Pfam" id="PF17921">
    <property type="entry name" value="Integrase_H2C2"/>
    <property type="match status" value="1"/>
</dbReference>
<dbReference type="InterPro" id="IPR041588">
    <property type="entry name" value="Integrase_H2C2"/>
</dbReference>
<dbReference type="AlphaFoldDB" id="A0A914B9F6"/>
<proteinExistence type="predicted"/>
<sequence length="237" mass="27087">MRVGGRIRRADLPPNFKHPTILPRNHHITELIIRHCHEVAGHQGRSMTTNQIRVSGYWIIGCSSAVSHFISKCVKCRKLYNPVEEQKMANLPVDRLEPAPPFTYCGVDLFGPWYIREGRKELKRYGVLFTCMVSRAIHIETTTALSTDAFIRALRRFIAIRGPIRQLRCDQGTNFVWTRSEFEEALKEMDTGQVKKFLLKENCNFSDFKINVLVNLLVIQAGCGKGNSTQCEECSCL</sequence>
<keyword evidence="3" id="KW-1185">Reference proteome</keyword>
<dbReference type="SUPFAM" id="SSF53098">
    <property type="entry name" value="Ribonuclease H-like"/>
    <property type="match status" value="1"/>
</dbReference>
<dbReference type="RefSeq" id="XP_038072072.1">
    <property type="nucleotide sequence ID" value="XM_038216144.1"/>
</dbReference>
<feature type="domain" description="Integrase zinc-binding" evidence="1">
    <location>
        <begin position="26"/>
        <end position="78"/>
    </location>
</feature>
<dbReference type="InterPro" id="IPR012337">
    <property type="entry name" value="RNaseH-like_sf"/>
</dbReference>
<organism evidence="2 3">
    <name type="scientific">Patiria miniata</name>
    <name type="common">Bat star</name>
    <name type="synonym">Asterina miniata</name>
    <dbReference type="NCBI Taxonomy" id="46514"/>
    <lineage>
        <taxon>Eukaryota</taxon>
        <taxon>Metazoa</taxon>
        <taxon>Echinodermata</taxon>
        <taxon>Eleutherozoa</taxon>
        <taxon>Asterozoa</taxon>
        <taxon>Asteroidea</taxon>
        <taxon>Valvatacea</taxon>
        <taxon>Valvatida</taxon>
        <taxon>Asterinidae</taxon>
        <taxon>Patiria</taxon>
    </lineage>
</organism>